<comment type="caution">
    <text evidence="1">The sequence shown here is derived from an EMBL/GenBank/DDBJ whole genome shotgun (WGS) entry which is preliminary data.</text>
</comment>
<dbReference type="RefSeq" id="WP_047321601.1">
    <property type="nucleotide sequence ID" value="NZ_LDPO01000045.1"/>
</dbReference>
<evidence type="ECO:0008006" key="3">
    <source>
        <dbReference type="Google" id="ProtNLM"/>
    </source>
</evidence>
<organism evidence="1 2">
    <name type="scientific">Mycolicibacter heraklionensis</name>
    <dbReference type="NCBI Taxonomy" id="512402"/>
    <lineage>
        <taxon>Bacteria</taxon>
        <taxon>Bacillati</taxon>
        <taxon>Actinomycetota</taxon>
        <taxon>Actinomycetes</taxon>
        <taxon>Mycobacteriales</taxon>
        <taxon>Mycobacteriaceae</taxon>
        <taxon>Mycolicibacter</taxon>
    </lineage>
</organism>
<keyword evidence="2" id="KW-1185">Reference proteome</keyword>
<evidence type="ECO:0000313" key="1">
    <source>
        <dbReference type="EMBL" id="KLO25300.1"/>
    </source>
</evidence>
<dbReference type="Proteomes" id="UP000036464">
    <property type="component" value="Unassembled WGS sequence"/>
</dbReference>
<accession>A0ABR5F942</accession>
<proteinExistence type="predicted"/>
<dbReference type="EMBL" id="LDPO01000045">
    <property type="protein sequence ID" value="KLO25300.1"/>
    <property type="molecule type" value="Genomic_DNA"/>
</dbReference>
<dbReference type="Pfam" id="PF10824">
    <property type="entry name" value="T7SS_ESX_EspC"/>
    <property type="match status" value="1"/>
</dbReference>
<sequence>MGRQQLYLDADALRSVADYFDATAAAIDTASRIRLAGLAFDGGAAGRDYAGAGEALRRALHGWAPELARWSRASAEIAVTLRAGLARYAHAEAIARERVG</sequence>
<name>A0ABR5F942_9MYCO</name>
<dbReference type="InterPro" id="IPR022536">
    <property type="entry name" value="EspC"/>
</dbReference>
<reference evidence="1 2" key="1">
    <citation type="submission" date="2015-05" db="EMBL/GenBank/DDBJ databases">
        <title>Genome sequence of Mycobacterium heraklionense Davo strain.</title>
        <authorList>
            <person name="Greninger A.L."/>
            <person name="Cunningham G."/>
            <person name="Miller S."/>
        </authorList>
    </citation>
    <scope>NUCLEOTIDE SEQUENCE [LARGE SCALE GENOMIC DNA]</scope>
    <source>
        <strain evidence="1 2">Davo</strain>
    </source>
</reference>
<gene>
    <name evidence="1" type="ORF">ABW16_23410</name>
</gene>
<evidence type="ECO:0000313" key="2">
    <source>
        <dbReference type="Proteomes" id="UP000036464"/>
    </source>
</evidence>
<protein>
    <recommendedName>
        <fullName evidence="3">ESX-1 secretion-associated protein</fullName>
    </recommendedName>
</protein>